<feature type="domain" description="Ubiquitin-like" evidence="4">
    <location>
        <begin position="1"/>
        <end position="76"/>
    </location>
</feature>
<keyword evidence="2" id="KW-0832">Ubl conjugation</keyword>
<sequence>MQIFVKSLTGGTMTLEVESCTAVDSVKAKIHDKEGIQPDQQRLIFAGKQLDDGRTLADYSIHKESTLHLALRLVGGGKGGYYPTRMEPNLRMLAGAMHACPSGLPTAARRSAATAMTSGPRRSCAPTKALET</sequence>
<evidence type="ECO:0000313" key="5">
    <source>
        <dbReference type="EMBL" id="VAH51890.1"/>
    </source>
</evidence>
<evidence type="ECO:0000256" key="1">
    <source>
        <dbReference type="ARBA" id="ARBA00022499"/>
    </source>
</evidence>
<dbReference type="InterPro" id="IPR000626">
    <property type="entry name" value="Ubiquitin-like_dom"/>
</dbReference>
<dbReference type="GO" id="GO:0003729">
    <property type="term" value="F:mRNA binding"/>
    <property type="evidence" value="ECO:0007669"/>
    <property type="project" value="UniProtKB-ARBA"/>
</dbReference>
<accession>A0A9R1PY61</accession>
<dbReference type="FunFam" id="3.10.20.90:FF:000005">
    <property type="entry name" value="Polyubiquitin 11"/>
    <property type="match status" value="1"/>
</dbReference>
<reference evidence="5 6" key="1">
    <citation type="submission" date="2017-09" db="EMBL/GenBank/DDBJ databases">
        <authorList>
            <consortium name="International Durum Wheat Genome Sequencing Consortium (IDWGSC)"/>
            <person name="Milanesi L."/>
        </authorList>
    </citation>
    <scope>NUCLEOTIDE SEQUENCE [LARGE SCALE GENOMIC DNA]</scope>
    <source>
        <strain evidence="6">cv. Svevo</strain>
    </source>
</reference>
<evidence type="ECO:0000259" key="4">
    <source>
        <dbReference type="PROSITE" id="PS50053"/>
    </source>
</evidence>
<dbReference type="OMA" id="GAMHACP"/>
<dbReference type="SMART" id="SM00213">
    <property type="entry name" value="UBQ"/>
    <property type="match status" value="1"/>
</dbReference>
<dbReference type="Pfam" id="PF00240">
    <property type="entry name" value="ubiquitin"/>
    <property type="match status" value="1"/>
</dbReference>
<protein>
    <recommendedName>
        <fullName evidence="4">Ubiquitin-like domain-containing protein</fullName>
    </recommendedName>
</protein>
<dbReference type="Gene3D" id="3.10.20.90">
    <property type="entry name" value="Phosphatidylinositol 3-kinase Catalytic Subunit, Chain A, domain 1"/>
    <property type="match status" value="1"/>
</dbReference>
<dbReference type="PRINTS" id="PR00348">
    <property type="entry name" value="UBIQUITIN"/>
</dbReference>
<dbReference type="InterPro" id="IPR029071">
    <property type="entry name" value="Ubiquitin-like_domsf"/>
</dbReference>
<dbReference type="PROSITE" id="PS50053">
    <property type="entry name" value="UBIQUITIN_2"/>
    <property type="match status" value="1"/>
</dbReference>
<dbReference type="InterPro" id="IPR019956">
    <property type="entry name" value="Ubiquitin_dom"/>
</dbReference>
<dbReference type="AlphaFoldDB" id="A0A9R1PY61"/>
<evidence type="ECO:0000256" key="3">
    <source>
        <dbReference type="SAM" id="MobiDB-lite"/>
    </source>
</evidence>
<dbReference type="InterPro" id="IPR050158">
    <property type="entry name" value="Ubiquitin_ubiquitin-like"/>
</dbReference>
<organism evidence="5 6">
    <name type="scientific">Triticum turgidum subsp. durum</name>
    <name type="common">Durum wheat</name>
    <name type="synonym">Triticum durum</name>
    <dbReference type="NCBI Taxonomy" id="4567"/>
    <lineage>
        <taxon>Eukaryota</taxon>
        <taxon>Viridiplantae</taxon>
        <taxon>Streptophyta</taxon>
        <taxon>Embryophyta</taxon>
        <taxon>Tracheophyta</taxon>
        <taxon>Spermatophyta</taxon>
        <taxon>Magnoliopsida</taxon>
        <taxon>Liliopsida</taxon>
        <taxon>Poales</taxon>
        <taxon>Poaceae</taxon>
        <taxon>BOP clade</taxon>
        <taxon>Pooideae</taxon>
        <taxon>Triticodae</taxon>
        <taxon>Triticeae</taxon>
        <taxon>Triticinae</taxon>
        <taxon>Triticum</taxon>
    </lineage>
</organism>
<keyword evidence="6" id="KW-1185">Reference proteome</keyword>
<dbReference type="PANTHER" id="PTHR10666">
    <property type="entry name" value="UBIQUITIN"/>
    <property type="match status" value="1"/>
</dbReference>
<keyword evidence="1" id="KW-1017">Isopeptide bond</keyword>
<dbReference type="SUPFAM" id="SSF54236">
    <property type="entry name" value="Ubiquitin-like"/>
    <property type="match status" value="1"/>
</dbReference>
<dbReference type="EMBL" id="LT934114">
    <property type="protein sequence ID" value="VAH51890.1"/>
    <property type="molecule type" value="Genomic_DNA"/>
</dbReference>
<gene>
    <name evidence="5" type="ORF">TRITD_2Bv1G221510</name>
</gene>
<evidence type="ECO:0000256" key="2">
    <source>
        <dbReference type="ARBA" id="ARBA00022843"/>
    </source>
</evidence>
<name>A0A9R1PY61_TRITD</name>
<dbReference type="InterPro" id="IPR019954">
    <property type="entry name" value="Ubiquitin_CS"/>
</dbReference>
<dbReference type="Proteomes" id="UP000324705">
    <property type="component" value="Chromosome 2B"/>
</dbReference>
<dbReference type="Gramene" id="TRITD2Bv1G221510.1">
    <property type="protein sequence ID" value="TRITD2Bv1G221510.1"/>
    <property type="gene ID" value="TRITD2Bv1G221510"/>
</dbReference>
<feature type="region of interest" description="Disordered" evidence="3">
    <location>
        <begin position="111"/>
        <end position="132"/>
    </location>
</feature>
<dbReference type="PROSITE" id="PS00299">
    <property type="entry name" value="UBIQUITIN_1"/>
    <property type="match status" value="1"/>
</dbReference>
<evidence type="ECO:0000313" key="6">
    <source>
        <dbReference type="Proteomes" id="UP000324705"/>
    </source>
</evidence>
<proteinExistence type="predicted"/>